<dbReference type="Proteomes" id="UP001060085">
    <property type="component" value="Linkage Group LG05"/>
</dbReference>
<dbReference type="EMBL" id="CM044705">
    <property type="protein sequence ID" value="KAI5665350.1"/>
    <property type="molecule type" value="Genomic_DNA"/>
</dbReference>
<name>A0ACC0AWV3_CATRO</name>
<evidence type="ECO:0000313" key="2">
    <source>
        <dbReference type="Proteomes" id="UP001060085"/>
    </source>
</evidence>
<proteinExistence type="predicted"/>
<protein>
    <submittedName>
        <fullName evidence="1">Uncharacterized protein</fullName>
    </submittedName>
</protein>
<keyword evidence="2" id="KW-1185">Reference proteome</keyword>
<accession>A0ACC0AWV3</accession>
<organism evidence="1 2">
    <name type="scientific">Catharanthus roseus</name>
    <name type="common">Madagascar periwinkle</name>
    <name type="synonym">Vinca rosea</name>
    <dbReference type="NCBI Taxonomy" id="4058"/>
    <lineage>
        <taxon>Eukaryota</taxon>
        <taxon>Viridiplantae</taxon>
        <taxon>Streptophyta</taxon>
        <taxon>Embryophyta</taxon>
        <taxon>Tracheophyta</taxon>
        <taxon>Spermatophyta</taxon>
        <taxon>Magnoliopsida</taxon>
        <taxon>eudicotyledons</taxon>
        <taxon>Gunneridae</taxon>
        <taxon>Pentapetalae</taxon>
        <taxon>asterids</taxon>
        <taxon>lamiids</taxon>
        <taxon>Gentianales</taxon>
        <taxon>Apocynaceae</taxon>
        <taxon>Rauvolfioideae</taxon>
        <taxon>Vinceae</taxon>
        <taxon>Catharanthinae</taxon>
        <taxon>Catharanthus</taxon>
    </lineage>
</organism>
<evidence type="ECO:0000313" key="1">
    <source>
        <dbReference type="EMBL" id="KAI5665350.1"/>
    </source>
</evidence>
<sequence length="112" mass="12538">MVALGYLFWHIENGLSSRGHGCCQPHCILRVTSMSGLAMAMIVLTSLVHLYTHPFLSMGGLAMAVIDEADTIRKIKKIRLPPKRGQVKGEVCNDMPYWKLLELGNHDYDPTQ</sequence>
<reference evidence="2" key="1">
    <citation type="journal article" date="2023" name="Nat. Plants">
        <title>Single-cell RNA sequencing provides a high-resolution roadmap for understanding the multicellular compartmentation of specialized metabolism.</title>
        <authorList>
            <person name="Sun S."/>
            <person name="Shen X."/>
            <person name="Li Y."/>
            <person name="Li Y."/>
            <person name="Wang S."/>
            <person name="Li R."/>
            <person name="Zhang H."/>
            <person name="Shen G."/>
            <person name="Guo B."/>
            <person name="Wei J."/>
            <person name="Xu J."/>
            <person name="St-Pierre B."/>
            <person name="Chen S."/>
            <person name="Sun C."/>
        </authorList>
    </citation>
    <scope>NUCLEOTIDE SEQUENCE [LARGE SCALE GENOMIC DNA]</scope>
</reference>
<comment type="caution">
    <text evidence="1">The sequence shown here is derived from an EMBL/GenBank/DDBJ whole genome shotgun (WGS) entry which is preliminary data.</text>
</comment>
<gene>
    <name evidence="1" type="ORF">M9H77_24673</name>
</gene>